<name>A0A165HUR2_9APHY</name>
<dbReference type="AlphaFoldDB" id="A0A165HUR2"/>
<dbReference type="EMBL" id="KV427606">
    <property type="protein sequence ID" value="KZT12214.1"/>
    <property type="molecule type" value="Genomic_DNA"/>
</dbReference>
<dbReference type="Proteomes" id="UP000076871">
    <property type="component" value="Unassembled WGS sequence"/>
</dbReference>
<organism evidence="1 2">
    <name type="scientific">Laetiporus sulphureus 93-53</name>
    <dbReference type="NCBI Taxonomy" id="1314785"/>
    <lineage>
        <taxon>Eukaryota</taxon>
        <taxon>Fungi</taxon>
        <taxon>Dikarya</taxon>
        <taxon>Basidiomycota</taxon>
        <taxon>Agaricomycotina</taxon>
        <taxon>Agaricomycetes</taxon>
        <taxon>Polyporales</taxon>
        <taxon>Laetiporus</taxon>
    </lineage>
</organism>
<keyword evidence="2" id="KW-1185">Reference proteome</keyword>
<proteinExistence type="predicted"/>
<dbReference type="OrthoDB" id="3252135at2759"/>
<sequence>MRHPFASVQYYASSLSSDEDEEQWPDRKSNEALLISEQRLALPLAQARHDPRGIATQPGTSLAYFVQRSREVAVQLGGQEPGAPIPVYRSGGTIDGVITIFQPDEVLSLDVQVHGQIRIREVAGSGTVLVQLLHDLVYSWNCQRDAPLGTRCSFQYTLPSAHLDATSGERRPLPPTYQTHLAGIPGFTMHVSYQITVDIVRGERKAPLWRKRSCLRVPFAIQQYSRPPRAGPFRLSPAASREYPRTLFTYTLGPRRLGHSAIELHVFLPMSQICSLKEPIPFFVTLFADEDVLSPFTCYRPAPSSFHPLSSPSHTSLHSVSQQLISRTGIGKSGLPLQVHMKRTTAVDVLCTGVPQMSQSSHIFSSQVIGQGVVHKTSRNARSITWAGAVTLSANVRNGGFEATGVRVSDGIVVCIKPPDGSRTPFKAFCETIPVRLTTESHACSSAASAAEA</sequence>
<dbReference type="InParanoid" id="A0A165HUR2"/>
<dbReference type="RefSeq" id="XP_040769862.1">
    <property type="nucleotide sequence ID" value="XM_040903652.1"/>
</dbReference>
<reference evidence="1 2" key="1">
    <citation type="journal article" date="2016" name="Mol. Biol. Evol.">
        <title>Comparative Genomics of Early-Diverging Mushroom-Forming Fungi Provides Insights into the Origins of Lignocellulose Decay Capabilities.</title>
        <authorList>
            <person name="Nagy L.G."/>
            <person name="Riley R."/>
            <person name="Tritt A."/>
            <person name="Adam C."/>
            <person name="Daum C."/>
            <person name="Floudas D."/>
            <person name="Sun H."/>
            <person name="Yadav J.S."/>
            <person name="Pangilinan J."/>
            <person name="Larsson K.H."/>
            <person name="Matsuura K."/>
            <person name="Barry K."/>
            <person name="Labutti K."/>
            <person name="Kuo R."/>
            <person name="Ohm R.A."/>
            <person name="Bhattacharya S.S."/>
            <person name="Shirouzu T."/>
            <person name="Yoshinaga Y."/>
            <person name="Martin F.M."/>
            <person name="Grigoriev I.V."/>
            <person name="Hibbett D.S."/>
        </authorList>
    </citation>
    <scope>NUCLEOTIDE SEQUENCE [LARGE SCALE GENOMIC DNA]</scope>
    <source>
        <strain evidence="1 2">93-53</strain>
    </source>
</reference>
<gene>
    <name evidence="1" type="ORF">LAESUDRAFT_641317</name>
</gene>
<evidence type="ECO:0000313" key="1">
    <source>
        <dbReference type="EMBL" id="KZT12214.1"/>
    </source>
</evidence>
<accession>A0A165HUR2</accession>
<evidence type="ECO:0000313" key="2">
    <source>
        <dbReference type="Proteomes" id="UP000076871"/>
    </source>
</evidence>
<protein>
    <recommendedName>
        <fullName evidence="3">Arrestin-like N-terminal domain-containing protein</fullName>
    </recommendedName>
</protein>
<dbReference type="GeneID" id="63820682"/>
<dbReference type="STRING" id="1314785.A0A165HUR2"/>
<evidence type="ECO:0008006" key="3">
    <source>
        <dbReference type="Google" id="ProtNLM"/>
    </source>
</evidence>